<dbReference type="GO" id="GO:0002926">
    <property type="term" value="P:tRNA wobble base 5-methoxycarbonylmethyl-2-thiouridinylation"/>
    <property type="evidence" value="ECO:0007669"/>
    <property type="project" value="TreeGrafter"/>
</dbReference>
<dbReference type="Pfam" id="PF16199">
    <property type="entry name" value="Radical_SAM_C"/>
    <property type="match status" value="1"/>
</dbReference>
<dbReference type="SFLD" id="SFLDG01086">
    <property type="entry name" value="elongater_protein-like"/>
    <property type="match status" value="1"/>
</dbReference>
<dbReference type="SMART" id="SM00729">
    <property type="entry name" value="Elp3"/>
    <property type="match status" value="1"/>
</dbReference>
<dbReference type="SFLD" id="SFLDF00344">
    <property type="entry name" value="ELP3-like"/>
    <property type="match status" value="1"/>
</dbReference>
<keyword evidence="4" id="KW-0004">4Fe-4S</keyword>
<evidence type="ECO:0000256" key="8">
    <source>
        <dbReference type="ARBA" id="ARBA00022694"/>
    </source>
</evidence>
<dbReference type="InterPro" id="IPR007197">
    <property type="entry name" value="rSAM"/>
</dbReference>
<dbReference type="RefSeq" id="XP_013233750.1">
    <property type="nucleotide sequence ID" value="XM_013378296.1"/>
</dbReference>
<keyword evidence="5" id="KW-0820">tRNA-binding</keyword>
<keyword evidence="8" id="KW-0819">tRNA processing</keyword>
<keyword evidence="10" id="KW-0694">RNA-binding</keyword>
<dbReference type="GO" id="GO:0106261">
    <property type="term" value="F:tRNA uridine(34) acetyltransferase activity"/>
    <property type="evidence" value="ECO:0007669"/>
    <property type="project" value="UniProtKB-EC"/>
</dbReference>
<organism evidence="19 20">
    <name type="scientific">Eimeria tenella</name>
    <name type="common">Coccidian parasite</name>
    <dbReference type="NCBI Taxonomy" id="5802"/>
    <lineage>
        <taxon>Eukaryota</taxon>
        <taxon>Sar</taxon>
        <taxon>Alveolata</taxon>
        <taxon>Apicomplexa</taxon>
        <taxon>Conoidasida</taxon>
        <taxon>Coccidia</taxon>
        <taxon>Eucoccidiorida</taxon>
        <taxon>Eimeriorina</taxon>
        <taxon>Eimeriidae</taxon>
        <taxon>Eimeria</taxon>
    </lineage>
</organism>
<dbReference type="EMBL" id="HG675748">
    <property type="protein sequence ID" value="CDJ43000.1"/>
    <property type="molecule type" value="Genomic_DNA"/>
</dbReference>
<feature type="region of interest" description="Disordered" evidence="16">
    <location>
        <begin position="18"/>
        <end position="37"/>
    </location>
</feature>
<dbReference type="InterPro" id="IPR016181">
    <property type="entry name" value="Acyl_CoA_acyltransferase"/>
</dbReference>
<dbReference type="InterPro" id="IPR039661">
    <property type="entry name" value="ELP3"/>
</dbReference>
<comment type="similarity">
    <text evidence="3">Belongs to the ELP3 family.</text>
</comment>
<dbReference type="InterPro" id="IPR032432">
    <property type="entry name" value="Radical_SAM_C"/>
</dbReference>
<evidence type="ECO:0000256" key="2">
    <source>
        <dbReference type="ARBA" id="ARBA00005217"/>
    </source>
</evidence>
<evidence type="ECO:0000256" key="1">
    <source>
        <dbReference type="ARBA" id="ARBA00001966"/>
    </source>
</evidence>
<evidence type="ECO:0000256" key="13">
    <source>
        <dbReference type="ARBA" id="ARBA00023315"/>
    </source>
</evidence>
<keyword evidence="9" id="KW-0479">Metal-binding</keyword>
<dbReference type="GO" id="GO:0046872">
    <property type="term" value="F:metal ion binding"/>
    <property type="evidence" value="ECO:0007669"/>
    <property type="project" value="UniProtKB-KW"/>
</dbReference>
<evidence type="ECO:0000256" key="11">
    <source>
        <dbReference type="ARBA" id="ARBA00023004"/>
    </source>
</evidence>
<dbReference type="Proteomes" id="UP000030747">
    <property type="component" value="Unassembled WGS sequence"/>
</dbReference>
<evidence type="ECO:0000256" key="4">
    <source>
        <dbReference type="ARBA" id="ARBA00022485"/>
    </source>
</evidence>
<comment type="pathway">
    <text evidence="2">tRNA modification.</text>
</comment>
<feature type="transmembrane region" description="Helical" evidence="17">
    <location>
        <begin position="886"/>
        <end position="905"/>
    </location>
</feature>
<dbReference type="GO" id="GO:0051539">
    <property type="term" value="F:4 iron, 4 sulfur cluster binding"/>
    <property type="evidence" value="ECO:0007669"/>
    <property type="project" value="UniProtKB-KW"/>
</dbReference>
<dbReference type="Gene3D" id="3.20.20.70">
    <property type="entry name" value="Aldolase class I"/>
    <property type="match status" value="1"/>
</dbReference>
<keyword evidence="17" id="KW-0812">Transmembrane</keyword>
<dbReference type="OMA" id="RANQNGW"/>
<dbReference type="GO" id="GO:0000049">
    <property type="term" value="F:tRNA binding"/>
    <property type="evidence" value="ECO:0007669"/>
    <property type="project" value="UniProtKB-KW"/>
</dbReference>
<keyword evidence="17" id="KW-0472">Membrane</keyword>
<reference evidence="19" key="1">
    <citation type="submission" date="2013-10" db="EMBL/GenBank/DDBJ databases">
        <title>Genomic analysis of the causative agents of coccidiosis in chickens.</title>
        <authorList>
            <person name="Reid A.J."/>
            <person name="Blake D."/>
            <person name="Billington K."/>
            <person name="Browne H."/>
            <person name="Dunn M."/>
            <person name="Hung S."/>
            <person name="Kawahara F."/>
            <person name="Miranda-Saavedra D."/>
            <person name="Mourier T."/>
            <person name="Nagra H."/>
            <person name="Otto T.D."/>
            <person name="Rawlings N."/>
            <person name="Sanchez A."/>
            <person name="Sanders M."/>
            <person name="Subramaniam C."/>
            <person name="Tay Y."/>
            <person name="Dear P."/>
            <person name="Doerig C."/>
            <person name="Gruber A."/>
            <person name="Parkinson J."/>
            <person name="Shirley M."/>
            <person name="Wan K.L."/>
            <person name="Berriman M."/>
            <person name="Tomley F."/>
            <person name="Pain A."/>
        </authorList>
    </citation>
    <scope>NUCLEOTIDE SEQUENCE [LARGE SCALE GENOMIC DNA]</scope>
    <source>
        <strain evidence="19">Houghton</strain>
    </source>
</reference>
<evidence type="ECO:0000256" key="12">
    <source>
        <dbReference type="ARBA" id="ARBA00023014"/>
    </source>
</evidence>
<evidence type="ECO:0000259" key="18">
    <source>
        <dbReference type="SMART" id="SM00729"/>
    </source>
</evidence>
<evidence type="ECO:0000313" key="20">
    <source>
        <dbReference type="Proteomes" id="UP000030747"/>
    </source>
</evidence>
<dbReference type="InterPro" id="IPR013785">
    <property type="entry name" value="Aldolase_TIM"/>
</dbReference>
<evidence type="ECO:0000256" key="9">
    <source>
        <dbReference type="ARBA" id="ARBA00022723"/>
    </source>
</evidence>
<feature type="domain" description="Elp3/MiaA/NifB-like radical SAM core" evidence="18">
    <location>
        <begin position="214"/>
        <end position="475"/>
    </location>
</feature>
<feature type="compositionally biased region" description="Polar residues" evidence="16">
    <location>
        <begin position="25"/>
        <end position="36"/>
    </location>
</feature>
<dbReference type="PANTHER" id="PTHR11135">
    <property type="entry name" value="HISTONE ACETYLTRANSFERASE-RELATED"/>
    <property type="match status" value="1"/>
</dbReference>
<evidence type="ECO:0000256" key="6">
    <source>
        <dbReference type="ARBA" id="ARBA00022679"/>
    </source>
</evidence>
<evidence type="ECO:0000256" key="3">
    <source>
        <dbReference type="ARBA" id="ARBA00005494"/>
    </source>
</evidence>
<dbReference type="AlphaFoldDB" id="U6L5F5"/>
<keyword evidence="12" id="KW-0411">Iron-sulfur</keyword>
<comment type="cofactor">
    <cofactor evidence="1">
        <name>[4Fe-4S] cluster</name>
        <dbReference type="ChEBI" id="CHEBI:49883"/>
    </cofactor>
</comment>
<proteinExistence type="inferred from homology"/>
<dbReference type="GO" id="GO:0033588">
    <property type="term" value="C:elongator holoenzyme complex"/>
    <property type="evidence" value="ECO:0007669"/>
    <property type="project" value="TreeGrafter"/>
</dbReference>
<evidence type="ECO:0000256" key="14">
    <source>
        <dbReference type="ARBA" id="ARBA00044771"/>
    </source>
</evidence>
<accession>U6L5F5</accession>
<keyword evidence="7" id="KW-0949">S-adenosyl-L-methionine</keyword>
<evidence type="ECO:0000256" key="17">
    <source>
        <dbReference type="SAM" id="Phobius"/>
    </source>
</evidence>
<dbReference type="SUPFAM" id="SSF102114">
    <property type="entry name" value="Radical SAM enzymes"/>
    <property type="match status" value="1"/>
</dbReference>
<comment type="catalytic activity">
    <reaction evidence="15">
        <text>uridine(34) in tRNA + acetyl-CoA + S-adenosyl-L-methionine + H2O = 5-(carboxymethyl)uridine(34) in tRNA + 5'-deoxyadenosine + L-methionine + CoA + 2 H(+)</text>
        <dbReference type="Rhea" id="RHEA:61020"/>
        <dbReference type="Rhea" id="RHEA-COMP:10407"/>
        <dbReference type="Rhea" id="RHEA-COMP:11727"/>
        <dbReference type="ChEBI" id="CHEBI:15377"/>
        <dbReference type="ChEBI" id="CHEBI:15378"/>
        <dbReference type="ChEBI" id="CHEBI:17319"/>
        <dbReference type="ChEBI" id="CHEBI:57287"/>
        <dbReference type="ChEBI" id="CHEBI:57288"/>
        <dbReference type="ChEBI" id="CHEBI:57844"/>
        <dbReference type="ChEBI" id="CHEBI:59789"/>
        <dbReference type="ChEBI" id="CHEBI:65315"/>
        <dbReference type="ChEBI" id="CHEBI:74882"/>
        <dbReference type="EC" id="2.3.1.311"/>
    </reaction>
    <physiologicalReaction direction="left-to-right" evidence="15">
        <dbReference type="Rhea" id="RHEA:61021"/>
    </physiologicalReaction>
</comment>
<keyword evidence="11" id="KW-0408">Iron</keyword>
<evidence type="ECO:0000256" key="16">
    <source>
        <dbReference type="SAM" id="MobiDB-lite"/>
    </source>
</evidence>
<dbReference type="GO" id="GO:0005737">
    <property type="term" value="C:cytoplasm"/>
    <property type="evidence" value="ECO:0007669"/>
    <property type="project" value="TreeGrafter"/>
</dbReference>
<dbReference type="SUPFAM" id="SSF55729">
    <property type="entry name" value="Acyl-CoA N-acyltransferases (Nat)"/>
    <property type="match status" value="1"/>
</dbReference>
<evidence type="ECO:0000256" key="15">
    <source>
        <dbReference type="ARBA" id="ARBA00047372"/>
    </source>
</evidence>
<dbReference type="EC" id="2.3.1.311" evidence="14"/>
<dbReference type="Pfam" id="PF04055">
    <property type="entry name" value="Radical_SAM"/>
    <property type="match status" value="1"/>
</dbReference>
<evidence type="ECO:0000256" key="10">
    <source>
        <dbReference type="ARBA" id="ARBA00022884"/>
    </source>
</evidence>
<gene>
    <name evidence="19" type="ORF">ETH_00031485</name>
</gene>
<evidence type="ECO:0000256" key="5">
    <source>
        <dbReference type="ARBA" id="ARBA00022555"/>
    </source>
</evidence>
<dbReference type="InterPro" id="IPR058240">
    <property type="entry name" value="rSAM_sf"/>
</dbReference>
<keyword evidence="6" id="KW-0808">Transferase</keyword>
<keyword evidence="20" id="KW-1185">Reference proteome</keyword>
<evidence type="ECO:0000256" key="7">
    <source>
        <dbReference type="ARBA" id="ARBA00022691"/>
    </source>
</evidence>
<dbReference type="OrthoDB" id="10265243at2759"/>
<dbReference type="VEuPathDB" id="ToxoDB:ETH_00031485"/>
<name>U6L5F5_EIMTE</name>
<protein>
    <recommendedName>
        <fullName evidence="14">tRNA carboxymethyluridine synthase</fullName>
        <ecNumber evidence="14">2.3.1.311</ecNumber>
    </recommendedName>
</protein>
<keyword evidence="13" id="KW-0012">Acyltransferase</keyword>
<reference evidence="19" key="2">
    <citation type="submission" date="2013-10" db="EMBL/GenBank/DDBJ databases">
        <authorList>
            <person name="Aslett M."/>
        </authorList>
    </citation>
    <scope>NUCLEOTIDE SEQUENCE [LARGE SCALE GENOMIC DNA]</scope>
    <source>
        <strain evidence="19">Houghton</strain>
    </source>
</reference>
<dbReference type="PANTHER" id="PTHR11135:SF2">
    <property type="entry name" value="ELONGATOR COMPLEX PROTEIN 3"/>
    <property type="match status" value="1"/>
</dbReference>
<evidence type="ECO:0000313" key="19">
    <source>
        <dbReference type="EMBL" id="CDJ43000.1"/>
    </source>
</evidence>
<keyword evidence="17" id="KW-1133">Transmembrane helix</keyword>
<dbReference type="CDD" id="cd01335">
    <property type="entry name" value="Radical_SAM"/>
    <property type="match status" value="1"/>
</dbReference>
<sequence>MEEGVNAVLAAMITSSAPSAHEAMPTNQNLKPQTAPSEPVNLANKNDAVEEETLHSWFPATCPGFEARCGDVKRLVKEDLEDPHRRKHLESFRKCMQEWETYDPGAKNEMQDETASALLADLLKMKPKTSGEFDAAMQSLRKKYKVAPAKSQLVTAYNRFIAEEANCEQSQGDASLGLCSQEEKEIGSPANRLRDPMLESLMRRKAVRTNSGVIVITVLTAPGRFSCPQDCHYCPNEPGQPRSYLSTEPAVLRANQNGWSPLKQFKDRAETLRRNGHVVDKIEVLVLGGTWSGYPQDYQEEFIRDVYYAANVFGAPEPVRQPLSLEEEQSLNETADCRIVGLTLETRPDFITRYELRRLRRFGCTRVQIGVQHVDDNVLQYINRGCTRRDAIKAIRMLKDAGFKVDVHLMPDLPSSNPDLDRQMFHYALCSPDLQADQWKIYPCEVTPFSTIEQWYKEGKFVPYADTDGDTLLSLICSVKAAVHPWIRLNRVVRDIPNQSIIGGNSITNLRQELSRELQHRHLRCRCIRCREVKDAQFDLGYGPLYLLDEPTLGIHTCSCGGLTRVCIFMTACSIAELCIRRYETNGGVEYFVSFETPDRKTIFGFLRLRLRARRSSRDCPFSVLNGAALLRELHVYGCLVPHGEAKSSGDLRPQHAGFGRRLIQAAEILALANGYHRMAVIAGIGSREYYRMSGYQVDDTYMIKDLTVSGLHAGREDLLADRPKQLLIEWQDMQQAAATLLLPLPPREAIRKVKGRQMERKKFRASRKPAVQPEVSSTAVATTYQETKERATAFQTEYTTTVEVIDVTLLLQSLQNSEPVQSGSIETPAVFADRDTFAEHCDIFAALQQAAKPSTRSNSSSPLSPFSAALLSIRQEATVAIKTRLFFVATVTGAVAAGLLWFVARRH</sequence>
<dbReference type="InterPro" id="IPR034687">
    <property type="entry name" value="ELP3-like"/>
</dbReference>
<dbReference type="InterPro" id="IPR006638">
    <property type="entry name" value="Elp3/MiaA/NifB-like_rSAM"/>
</dbReference>
<dbReference type="SFLD" id="SFLDS00029">
    <property type="entry name" value="Radical_SAM"/>
    <property type="match status" value="1"/>
</dbReference>
<dbReference type="GeneID" id="25255368"/>
<dbReference type="GO" id="GO:0005634">
    <property type="term" value="C:nucleus"/>
    <property type="evidence" value="ECO:0007669"/>
    <property type="project" value="TreeGrafter"/>
</dbReference>
<dbReference type="VEuPathDB" id="ToxoDB:ETH2_1579800"/>